<dbReference type="Pfam" id="PF04427">
    <property type="entry name" value="Brix"/>
    <property type="match status" value="1"/>
</dbReference>
<dbReference type="Proteomes" id="UP000094336">
    <property type="component" value="Unassembled WGS sequence"/>
</dbReference>
<dbReference type="GO" id="GO:0008312">
    <property type="term" value="F:7S RNA binding"/>
    <property type="evidence" value="ECO:0007669"/>
    <property type="project" value="EnsemblFungi"/>
</dbReference>
<feature type="compositionally biased region" description="Acidic residues" evidence="5">
    <location>
        <begin position="305"/>
        <end position="318"/>
    </location>
</feature>
<comment type="subcellular location">
    <subcellularLocation>
        <location evidence="1 4">Nucleus</location>
        <location evidence="1 4">Nucleolus</location>
    </subcellularLocation>
</comment>
<evidence type="ECO:0000313" key="7">
    <source>
        <dbReference type="EMBL" id="ODQ81127.1"/>
    </source>
</evidence>
<evidence type="ECO:0000313" key="8">
    <source>
        <dbReference type="Proteomes" id="UP000094336"/>
    </source>
</evidence>
<dbReference type="GO" id="GO:0000463">
    <property type="term" value="P:maturation of LSU-rRNA from tricistronic rRNA transcript (SSU-rRNA, 5.8S rRNA, LSU-rRNA)"/>
    <property type="evidence" value="ECO:0007669"/>
    <property type="project" value="EnsemblFungi"/>
</dbReference>
<evidence type="ECO:0000256" key="4">
    <source>
        <dbReference type="RuleBase" id="RU367086"/>
    </source>
</evidence>
<feature type="domain" description="Brix" evidence="6">
    <location>
        <begin position="28"/>
        <end position="244"/>
    </location>
</feature>
<dbReference type="GO" id="GO:0008097">
    <property type="term" value="F:5S rRNA binding"/>
    <property type="evidence" value="ECO:0007669"/>
    <property type="project" value="EnsemblFungi"/>
</dbReference>
<dbReference type="RefSeq" id="XP_018986455.1">
    <property type="nucleotide sequence ID" value="XM_019131098.1"/>
</dbReference>
<protein>
    <recommendedName>
        <fullName evidence="4">Ribosome production factor 2 homolog</fullName>
    </recommendedName>
    <alternativeName>
        <fullName evidence="4">Ribosome biogenesis protein RPF2 homolog</fullName>
    </alternativeName>
</protein>
<accession>A0A1E3QVX6</accession>
<dbReference type="STRING" id="984486.A0A1E3QVX6"/>
<keyword evidence="8" id="KW-1185">Reference proteome</keyword>
<dbReference type="GeneID" id="30148951"/>
<name>A0A1E3QVX6_9ASCO</name>
<dbReference type="PANTHER" id="PTHR12728:SF0">
    <property type="entry name" value="RIBOSOME PRODUCTION FACTOR 2 HOMOLOG"/>
    <property type="match status" value="1"/>
</dbReference>
<dbReference type="InterPro" id="IPR039770">
    <property type="entry name" value="Rpf2"/>
</dbReference>
<dbReference type="GO" id="GO:0005730">
    <property type="term" value="C:nucleolus"/>
    <property type="evidence" value="ECO:0007669"/>
    <property type="project" value="UniProtKB-SubCell"/>
</dbReference>
<dbReference type="GO" id="GO:0000466">
    <property type="term" value="P:maturation of 5.8S rRNA from tricistronic rRNA transcript (SSU-rRNA, 5.8S rRNA, LSU-rRNA)"/>
    <property type="evidence" value="ECO:0007669"/>
    <property type="project" value="EnsemblFungi"/>
</dbReference>
<sequence length="326" mass="37302">MIRTVVPKNARSKRALDKKEAKLSENVKQALFVPGANSNKVLHDAMVDLSALKKPHMKRFSKKNNVKPFEDAATLEFFSEKNDCSLLVSSSHNKKRPNTLTFTRTFGYKLYDMVELSIINHKFLADFKKATFNVGLKPMFVFNGPVFESHPVFMHIKSLFLDMFRGETTDLQDLAGLQQIIAISAGELEDSTIDEANAKLPTLHFRVYKLHTHRSGQKLPRVEIDEIGPRFDFKIGRRQFPSPELEKEAMKKAKQLEARTKKNIETDLVGDKIGRVHVGKQDLGKLQTRKMKGLKAKYDQVGEDFDDQVYEYPEEDDEPSSKKQKN</sequence>
<feature type="region of interest" description="Disordered" evidence="5">
    <location>
        <begin position="305"/>
        <end position="326"/>
    </location>
</feature>
<gene>
    <name evidence="7" type="ORF">BABINDRAFT_179706</name>
</gene>
<dbReference type="OrthoDB" id="407658at2759"/>
<evidence type="ECO:0000256" key="1">
    <source>
        <dbReference type="ARBA" id="ARBA00004604"/>
    </source>
</evidence>
<dbReference type="GO" id="GO:1902626">
    <property type="term" value="P:assembly of large subunit precursor of preribosome"/>
    <property type="evidence" value="ECO:0007669"/>
    <property type="project" value="EnsemblFungi"/>
</dbReference>
<proteinExistence type="inferred from homology"/>
<evidence type="ECO:0000256" key="3">
    <source>
        <dbReference type="ARBA" id="ARBA00023242"/>
    </source>
</evidence>
<comment type="similarity">
    <text evidence="2 4">Belongs to the RPF2 family.</text>
</comment>
<dbReference type="PROSITE" id="PS50833">
    <property type="entry name" value="BRIX"/>
    <property type="match status" value="1"/>
</dbReference>
<dbReference type="EMBL" id="KV454428">
    <property type="protein sequence ID" value="ODQ81127.1"/>
    <property type="molecule type" value="Genomic_DNA"/>
</dbReference>
<dbReference type="SMART" id="SM00879">
    <property type="entry name" value="Brix"/>
    <property type="match status" value="1"/>
</dbReference>
<dbReference type="AlphaFoldDB" id="A0A1E3QVX6"/>
<evidence type="ECO:0000256" key="5">
    <source>
        <dbReference type="SAM" id="MobiDB-lite"/>
    </source>
</evidence>
<organism evidence="7 8">
    <name type="scientific">Babjeviella inositovora NRRL Y-12698</name>
    <dbReference type="NCBI Taxonomy" id="984486"/>
    <lineage>
        <taxon>Eukaryota</taxon>
        <taxon>Fungi</taxon>
        <taxon>Dikarya</taxon>
        <taxon>Ascomycota</taxon>
        <taxon>Saccharomycotina</taxon>
        <taxon>Pichiomycetes</taxon>
        <taxon>Serinales incertae sedis</taxon>
        <taxon>Babjeviella</taxon>
    </lineage>
</organism>
<evidence type="ECO:0000259" key="6">
    <source>
        <dbReference type="PROSITE" id="PS50833"/>
    </source>
</evidence>
<evidence type="ECO:0000256" key="2">
    <source>
        <dbReference type="ARBA" id="ARBA00010782"/>
    </source>
</evidence>
<dbReference type="PANTHER" id="PTHR12728">
    <property type="entry name" value="BRIX DOMAIN CONTAINING PROTEIN"/>
    <property type="match status" value="1"/>
</dbReference>
<keyword evidence="3 4" id="KW-0539">Nucleus</keyword>
<dbReference type="InterPro" id="IPR007109">
    <property type="entry name" value="Brix"/>
</dbReference>
<reference evidence="8" key="1">
    <citation type="submission" date="2016-05" db="EMBL/GenBank/DDBJ databases">
        <title>Comparative genomics of biotechnologically important yeasts.</title>
        <authorList>
            <consortium name="DOE Joint Genome Institute"/>
            <person name="Riley R."/>
            <person name="Haridas S."/>
            <person name="Wolfe K.H."/>
            <person name="Lopes M.R."/>
            <person name="Hittinger C.T."/>
            <person name="Goker M."/>
            <person name="Salamov A."/>
            <person name="Wisecaver J."/>
            <person name="Long T.M."/>
            <person name="Aerts A.L."/>
            <person name="Barry K."/>
            <person name="Choi C."/>
            <person name="Clum A."/>
            <person name="Coughlan A.Y."/>
            <person name="Deshpande S."/>
            <person name="Douglass A.P."/>
            <person name="Hanson S.J."/>
            <person name="Klenk H.-P."/>
            <person name="Labutti K."/>
            <person name="Lapidus A."/>
            <person name="Lindquist E."/>
            <person name="Lipzen A."/>
            <person name="Meier-Kolthoff J.P."/>
            <person name="Ohm R.A."/>
            <person name="Otillar R.P."/>
            <person name="Pangilinan J."/>
            <person name="Peng Y."/>
            <person name="Rokas A."/>
            <person name="Rosa C.A."/>
            <person name="Scheuner C."/>
            <person name="Sibirny A.A."/>
            <person name="Slot J.C."/>
            <person name="Stielow J.B."/>
            <person name="Sun H."/>
            <person name="Kurtzman C.P."/>
            <person name="Blackwell M."/>
            <person name="Grigoriev I.V."/>
            <person name="Jeffries T.W."/>
        </authorList>
    </citation>
    <scope>NUCLEOTIDE SEQUENCE [LARGE SCALE GENOMIC DNA]</scope>
    <source>
        <strain evidence="8">NRRL Y-12698</strain>
    </source>
</reference>